<dbReference type="OrthoDB" id="596066at2"/>
<dbReference type="PANTHER" id="PTHR34597">
    <property type="entry name" value="SLR1661 PROTEIN"/>
    <property type="match status" value="1"/>
</dbReference>
<dbReference type="Gene3D" id="3.10.20.310">
    <property type="entry name" value="membrane protein fhac"/>
    <property type="match status" value="1"/>
</dbReference>
<keyword evidence="3" id="KW-1185">Reference proteome</keyword>
<dbReference type="InterPro" id="IPR013686">
    <property type="entry name" value="Polypept-transport_assoc_ShlB"/>
</dbReference>
<protein>
    <submittedName>
        <fullName evidence="2">Surface antigen (D15)</fullName>
    </submittedName>
</protein>
<dbReference type="AlphaFoldDB" id="A0A563W1C4"/>
<accession>A0A563W1C4</accession>
<name>A0A563W1C4_9CYAN</name>
<sequence length="204" mass="22921">MKKICLKSDFIGSIFGVFSIVYLAKFLLPLNAQPLPDDELPPQDTIQQTIPPNTEPIPETEPSFENEKPTIFVPGGVDSARCEFSVDKSITNYRDRFFIRDIQIIGNTVLQSEIDEIVKDSQLKYRTATFEDLVCLRSRITQLYLEKGYVTSGAFLANNQDLSNGVVTIQVVEGSLEEIILTGLDRLQESYITVLKQKSSPNKP</sequence>
<organism evidence="2 3">
    <name type="scientific">Hyella patelloides LEGE 07179</name>
    <dbReference type="NCBI Taxonomy" id="945734"/>
    <lineage>
        <taxon>Bacteria</taxon>
        <taxon>Bacillati</taxon>
        <taxon>Cyanobacteriota</taxon>
        <taxon>Cyanophyceae</taxon>
        <taxon>Pleurocapsales</taxon>
        <taxon>Hyellaceae</taxon>
        <taxon>Hyella</taxon>
    </lineage>
</organism>
<dbReference type="GO" id="GO:0046819">
    <property type="term" value="P:protein secretion by the type V secretion system"/>
    <property type="evidence" value="ECO:0007669"/>
    <property type="project" value="TreeGrafter"/>
</dbReference>
<evidence type="ECO:0000313" key="3">
    <source>
        <dbReference type="Proteomes" id="UP000320055"/>
    </source>
</evidence>
<feature type="domain" description="Polypeptide-transport-associated ShlB-type" evidence="1">
    <location>
        <begin position="97"/>
        <end position="174"/>
    </location>
</feature>
<dbReference type="EMBL" id="CAACVJ010000553">
    <property type="protein sequence ID" value="VEP17343.1"/>
    <property type="molecule type" value="Genomic_DNA"/>
</dbReference>
<gene>
    <name evidence="2" type="ORF">H1P_5970001</name>
</gene>
<dbReference type="RefSeq" id="WP_144875838.1">
    <property type="nucleotide sequence ID" value="NZ_LR214331.1"/>
</dbReference>
<dbReference type="PANTHER" id="PTHR34597:SF3">
    <property type="entry name" value="OUTER MEMBRANE TRANSPORTER CDIB"/>
    <property type="match status" value="1"/>
</dbReference>
<dbReference type="Pfam" id="PF08479">
    <property type="entry name" value="POTRA_2"/>
    <property type="match status" value="1"/>
</dbReference>
<reference evidence="2 3" key="1">
    <citation type="submission" date="2019-01" db="EMBL/GenBank/DDBJ databases">
        <authorList>
            <person name="Brito A."/>
        </authorList>
    </citation>
    <scope>NUCLEOTIDE SEQUENCE [LARGE SCALE GENOMIC DNA]</scope>
    <source>
        <strain evidence="2">1</strain>
    </source>
</reference>
<proteinExistence type="predicted"/>
<evidence type="ECO:0000259" key="1">
    <source>
        <dbReference type="Pfam" id="PF08479"/>
    </source>
</evidence>
<dbReference type="InterPro" id="IPR051544">
    <property type="entry name" value="TPS_OM_transporter"/>
</dbReference>
<dbReference type="Proteomes" id="UP000320055">
    <property type="component" value="Unassembled WGS sequence"/>
</dbReference>
<evidence type="ECO:0000313" key="2">
    <source>
        <dbReference type="EMBL" id="VEP17343.1"/>
    </source>
</evidence>
<dbReference type="GO" id="GO:0008320">
    <property type="term" value="F:protein transmembrane transporter activity"/>
    <property type="evidence" value="ECO:0007669"/>
    <property type="project" value="TreeGrafter"/>
</dbReference>
<dbReference type="GO" id="GO:0098046">
    <property type="term" value="C:type V protein secretion system complex"/>
    <property type="evidence" value="ECO:0007669"/>
    <property type="project" value="TreeGrafter"/>
</dbReference>